<dbReference type="GO" id="GO:0008176">
    <property type="term" value="F:tRNA (guanine(46)-N7)-methyltransferase activity"/>
    <property type="evidence" value="ECO:0007669"/>
    <property type="project" value="UniProtKB-UniRule"/>
</dbReference>
<comment type="pathway">
    <text evidence="7">tRNA modification; N(7)-methylguanine-tRNA biosynthesis.</text>
</comment>
<name>A0A286RCK1_9BACT</name>
<feature type="binding site" evidence="7">
    <location>
        <position position="119"/>
    </location>
    <ligand>
        <name>S-adenosyl-L-methionine</name>
        <dbReference type="ChEBI" id="CHEBI:59789"/>
    </ligand>
</feature>
<dbReference type="GO" id="GO:0043527">
    <property type="term" value="C:tRNA methyltransferase complex"/>
    <property type="evidence" value="ECO:0007669"/>
    <property type="project" value="TreeGrafter"/>
</dbReference>
<evidence type="ECO:0000256" key="6">
    <source>
        <dbReference type="ARBA" id="ARBA00022694"/>
    </source>
</evidence>
<evidence type="ECO:0000256" key="1">
    <source>
        <dbReference type="ARBA" id="ARBA00000142"/>
    </source>
</evidence>
<reference evidence="8 9" key="1">
    <citation type="journal article" name="Front. Microbiol.">
        <title>Sugar Metabolism of the First Thermophilic Planctomycete Thermogutta terrifontis: Comparative Genomic and Transcriptomic Approaches.</title>
        <authorList>
            <person name="Elcheninov A.G."/>
            <person name="Menzel P."/>
            <person name="Gudbergsdottir S.R."/>
            <person name="Slesarev A.I."/>
            <person name="Kadnikov V.V."/>
            <person name="Krogh A."/>
            <person name="Bonch-Osmolovskaya E.A."/>
            <person name="Peng X."/>
            <person name="Kublanov I.V."/>
        </authorList>
    </citation>
    <scope>NUCLEOTIDE SEQUENCE [LARGE SCALE GENOMIC DNA]</scope>
    <source>
        <strain evidence="8 9">R1</strain>
    </source>
</reference>
<dbReference type="OrthoDB" id="9802090at2"/>
<evidence type="ECO:0000256" key="7">
    <source>
        <dbReference type="HAMAP-Rule" id="MF_01057"/>
    </source>
</evidence>
<dbReference type="HAMAP" id="MF_01057">
    <property type="entry name" value="tRNA_methyltr_TrmB"/>
    <property type="match status" value="1"/>
</dbReference>
<sequence>MGRRALRKIDPNLDLSFHYRELEAIPKPWQSDQIFGRVAPLEVEVGSGKGLFLRQVSVAHPERDFIGLEVSQKYARFSAAGLAKLGVRNAIVIHGDALRFFAEWLPDCSVEAVHVYFPDPWWKKRHKKRRVMKESFLRDVERVLTPGGRLHFWTDVEEYFQTTLELLKANTRLTGPFPVPEHTPQHDMDYRTHFERRVRLQGGTIYRAEFAKE</sequence>
<protein>
    <recommendedName>
        <fullName evidence="7">tRNA (guanine-N(7)-)-methyltransferase</fullName>
        <ecNumber evidence="7">2.1.1.33</ecNumber>
    </recommendedName>
    <alternativeName>
        <fullName evidence="7">tRNA (guanine(46)-N(7))-methyltransferase</fullName>
    </alternativeName>
    <alternativeName>
        <fullName evidence="7">tRNA(m7G46)-methyltransferase</fullName>
    </alternativeName>
</protein>
<comment type="function">
    <text evidence="2 7">Catalyzes the formation of N(7)-methylguanine at position 46 (m7G46) in tRNA.</text>
</comment>
<comment type="similarity">
    <text evidence="7">Belongs to the class I-like SAM-binding methyltransferase superfamily. TrmB family.</text>
</comment>
<comment type="caution">
    <text evidence="7">Lacks conserved residue(s) required for the propagation of feature annotation.</text>
</comment>
<feature type="binding site" evidence="7">
    <location>
        <position position="96"/>
    </location>
    <ligand>
        <name>S-adenosyl-L-methionine</name>
        <dbReference type="ChEBI" id="CHEBI:59789"/>
    </ligand>
</feature>
<dbReference type="InterPro" id="IPR055361">
    <property type="entry name" value="tRNA_methyltr_TrmB_bact"/>
</dbReference>
<feature type="binding site" evidence="7">
    <location>
        <position position="69"/>
    </location>
    <ligand>
        <name>S-adenosyl-L-methionine</name>
        <dbReference type="ChEBI" id="CHEBI:59789"/>
    </ligand>
</feature>
<feature type="binding site" evidence="7">
    <location>
        <begin position="192"/>
        <end position="195"/>
    </location>
    <ligand>
        <name>substrate</name>
    </ligand>
</feature>
<dbReference type="Gene3D" id="3.40.50.150">
    <property type="entry name" value="Vaccinia Virus protein VP39"/>
    <property type="match status" value="1"/>
</dbReference>
<dbReference type="KEGG" id="ttf:THTE_1087"/>
<dbReference type="UniPathway" id="UPA00989"/>
<dbReference type="AlphaFoldDB" id="A0A286RCK1"/>
<dbReference type="RefSeq" id="WP_095414216.1">
    <property type="nucleotide sequence ID" value="NZ_CP018477.1"/>
</dbReference>
<evidence type="ECO:0000256" key="4">
    <source>
        <dbReference type="ARBA" id="ARBA00022679"/>
    </source>
</evidence>
<feature type="binding site" evidence="7">
    <location>
        <position position="123"/>
    </location>
    <ligand>
        <name>substrate</name>
    </ligand>
</feature>
<keyword evidence="4 7" id="KW-0808">Transferase</keyword>
<dbReference type="InterPro" id="IPR029063">
    <property type="entry name" value="SAM-dependent_MTases_sf"/>
</dbReference>
<feature type="binding site" evidence="7">
    <location>
        <position position="44"/>
    </location>
    <ligand>
        <name>S-adenosyl-L-methionine</name>
        <dbReference type="ChEBI" id="CHEBI:59789"/>
    </ligand>
</feature>
<keyword evidence="3 7" id="KW-0489">Methyltransferase</keyword>
<proteinExistence type="inferred from homology"/>
<dbReference type="Pfam" id="PF02390">
    <property type="entry name" value="Methyltransf_4"/>
    <property type="match status" value="1"/>
</dbReference>
<accession>A0A286RCK1</accession>
<dbReference type="PANTHER" id="PTHR23417:SF14">
    <property type="entry name" value="PENTACOTRIPEPTIDE-REPEAT REGION OF PRORP DOMAIN-CONTAINING PROTEIN"/>
    <property type="match status" value="1"/>
</dbReference>
<evidence type="ECO:0000256" key="2">
    <source>
        <dbReference type="ARBA" id="ARBA00003015"/>
    </source>
</evidence>
<dbReference type="Proteomes" id="UP000215086">
    <property type="component" value="Chromosome"/>
</dbReference>
<evidence type="ECO:0000313" key="8">
    <source>
        <dbReference type="EMBL" id="ASV73689.1"/>
    </source>
</evidence>
<organism evidence="8 9">
    <name type="scientific">Thermogutta terrifontis</name>
    <dbReference type="NCBI Taxonomy" id="1331910"/>
    <lineage>
        <taxon>Bacteria</taxon>
        <taxon>Pseudomonadati</taxon>
        <taxon>Planctomycetota</taxon>
        <taxon>Planctomycetia</taxon>
        <taxon>Pirellulales</taxon>
        <taxon>Thermoguttaceae</taxon>
        <taxon>Thermogutta</taxon>
    </lineage>
</organism>
<dbReference type="InterPro" id="IPR003358">
    <property type="entry name" value="tRNA_(Gua-N-7)_MeTrfase_Trmb"/>
</dbReference>
<dbReference type="NCBIfam" id="TIGR00091">
    <property type="entry name" value="tRNA (guanosine(46)-N7)-methyltransferase TrmB"/>
    <property type="match status" value="1"/>
</dbReference>
<dbReference type="PANTHER" id="PTHR23417">
    <property type="entry name" value="3-DEOXY-D-MANNO-OCTULOSONIC-ACID TRANSFERASE/TRNA GUANINE-N 7 - -METHYLTRANSFERASE"/>
    <property type="match status" value="1"/>
</dbReference>
<dbReference type="EC" id="2.1.1.33" evidence="7"/>
<feature type="binding site" evidence="7">
    <location>
        <position position="155"/>
    </location>
    <ligand>
        <name>substrate</name>
    </ligand>
</feature>
<dbReference type="EMBL" id="CP018477">
    <property type="protein sequence ID" value="ASV73689.1"/>
    <property type="molecule type" value="Genomic_DNA"/>
</dbReference>
<evidence type="ECO:0000256" key="5">
    <source>
        <dbReference type="ARBA" id="ARBA00022691"/>
    </source>
</evidence>
<evidence type="ECO:0000256" key="3">
    <source>
        <dbReference type="ARBA" id="ARBA00022603"/>
    </source>
</evidence>
<keyword evidence="6 7" id="KW-0819">tRNA processing</keyword>
<gene>
    <name evidence="7" type="primary">trmB</name>
    <name evidence="8" type="ORF">THTE_1087</name>
</gene>
<dbReference type="CDD" id="cd02440">
    <property type="entry name" value="AdoMet_MTases"/>
    <property type="match status" value="1"/>
</dbReference>
<keyword evidence="5 7" id="KW-0949">S-adenosyl-L-methionine</keyword>
<evidence type="ECO:0000313" key="9">
    <source>
        <dbReference type="Proteomes" id="UP000215086"/>
    </source>
</evidence>
<comment type="catalytic activity">
    <reaction evidence="1 7">
        <text>guanosine(46) in tRNA + S-adenosyl-L-methionine = N(7)-methylguanosine(46) in tRNA + S-adenosyl-L-homocysteine</text>
        <dbReference type="Rhea" id="RHEA:42708"/>
        <dbReference type="Rhea" id="RHEA-COMP:10188"/>
        <dbReference type="Rhea" id="RHEA-COMP:10189"/>
        <dbReference type="ChEBI" id="CHEBI:57856"/>
        <dbReference type="ChEBI" id="CHEBI:59789"/>
        <dbReference type="ChEBI" id="CHEBI:74269"/>
        <dbReference type="ChEBI" id="CHEBI:74480"/>
        <dbReference type="EC" id="2.1.1.33"/>
    </reaction>
</comment>
<dbReference type="PROSITE" id="PS51625">
    <property type="entry name" value="SAM_MT_TRMB"/>
    <property type="match status" value="1"/>
</dbReference>
<dbReference type="SUPFAM" id="SSF53335">
    <property type="entry name" value="S-adenosyl-L-methionine-dependent methyltransferases"/>
    <property type="match status" value="1"/>
</dbReference>
<keyword evidence="9" id="KW-1185">Reference proteome</keyword>